<feature type="transmembrane region" description="Helical" evidence="1">
    <location>
        <begin position="40"/>
        <end position="62"/>
    </location>
</feature>
<sequence>MMNNKQWKQELLELKLLKEQKKIIKERVFEQQYIARKKTFNCPVIIAPAFILLLAFCVLLIFTDSSSGTRIHQASLQPSNLPETDHSKYLQLHMRLSLAISIGIIINGFMAILIVMKTKRWQQTIIQKIRKIIIKSRYILTFLVSFLLYSFTVIASLVILSEQVKIIMIYLLVIVFAYLSILFGARNIVKKAYCPHCQHEFSRKEKRKLMMYFKMELRCHQCNGKLYYGKKTSQASGIITCIMSALLIIPVNFGVPFWVTFTCGVSMYAAVIYFLLPLFLQLEGEEKPLF</sequence>
<keyword evidence="1" id="KW-0472">Membrane</keyword>
<organism evidence="2 3">
    <name type="scientific">Solibacillus palustris</name>
    <dbReference type="NCBI Taxonomy" id="2908203"/>
    <lineage>
        <taxon>Bacteria</taxon>
        <taxon>Bacillati</taxon>
        <taxon>Bacillota</taxon>
        <taxon>Bacilli</taxon>
        <taxon>Bacillales</taxon>
        <taxon>Caryophanaceae</taxon>
        <taxon>Solibacillus</taxon>
    </lineage>
</organism>
<dbReference type="NCBIfam" id="TIGR04104">
    <property type="entry name" value="cxxc_20_cxxc"/>
    <property type="match status" value="1"/>
</dbReference>
<feature type="transmembrane region" description="Helical" evidence="1">
    <location>
        <begin position="235"/>
        <end position="253"/>
    </location>
</feature>
<keyword evidence="1" id="KW-0812">Transmembrane</keyword>
<reference evidence="2 3" key="1">
    <citation type="submission" date="2022-03" db="EMBL/GenBank/DDBJ databases">
        <authorList>
            <person name="Jo J.-H."/>
            <person name="Im W.-T."/>
        </authorList>
    </citation>
    <scope>NUCLEOTIDE SEQUENCE [LARGE SCALE GENOMIC DNA]</scope>
    <source>
        <strain evidence="2 3">MA9</strain>
    </source>
</reference>
<proteinExistence type="predicted"/>
<keyword evidence="3" id="KW-1185">Reference proteome</keyword>
<evidence type="ECO:0008006" key="4">
    <source>
        <dbReference type="Google" id="ProtNLM"/>
    </source>
</evidence>
<feature type="transmembrane region" description="Helical" evidence="1">
    <location>
        <begin position="166"/>
        <end position="185"/>
    </location>
</feature>
<dbReference type="Proteomes" id="UP001316087">
    <property type="component" value="Unassembled WGS sequence"/>
</dbReference>
<dbReference type="InterPro" id="IPR026369">
    <property type="entry name" value="CxxC_20_CxxC"/>
</dbReference>
<evidence type="ECO:0000313" key="3">
    <source>
        <dbReference type="Proteomes" id="UP001316087"/>
    </source>
</evidence>
<dbReference type="EMBL" id="JAKZFC010000002">
    <property type="protein sequence ID" value="MCH7321721.1"/>
    <property type="molecule type" value="Genomic_DNA"/>
</dbReference>
<keyword evidence="1" id="KW-1133">Transmembrane helix</keyword>
<evidence type="ECO:0000256" key="1">
    <source>
        <dbReference type="SAM" id="Phobius"/>
    </source>
</evidence>
<evidence type="ECO:0000313" key="2">
    <source>
        <dbReference type="EMBL" id="MCH7321721.1"/>
    </source>
</evidence>
<feature type="transmembrane region" description="Helical" evidence="1">
    <location>
        <begin position="137"/>
        <end position="160"/>
    </location>
</feature>
<accession>A0ABS9UBK0</accession>
<feature type="transmembrane region" description="Helical" evidence="1">
    <location>
        <begin position="259"/>
        <end position="280"/>
    </location>
</feature>
<gene>
    <name evidence="2" type="ORF">LZ480_07425</name>
</gene>
<comment type="caution">
    <text evidence="2">The sequence shown here is derived from an EMBL/GenBank/DDBJ whole genome shotgun (WGS) entry which is preliminary data.</text>
</comment>
<feature type="transmembrane region" description="Helical" evidence="1">
    <location>
        <begin position="96"/>
        <end position="116"/>
    </location>
</feature>
<name>A0ABS9UBK0_9BACL</name>
<protein>
    <recommendedName>
        <fullName evidence="4">CXXC-20-CXXC protein</fullName>
    </recommendedName>
</protein>
<dbReference type="RefSeq" id="WP_241368780.1">
    <property type="nucleotide sequence ID" value="NZ_JAKZFC010000002.1"/>
</dbReference>